<accession>A0ABP8GW98</accession>
<dbReference type="InterPro" id="IPR023346">
    <property type="entry name" value="Lysozyme-like_dom_sf"/>
</dbReference>
<keyword evidence="5" id="KW-1185">Reference proteome</keyword>
<dbReference type="PANTHER" id="PTHR37423">
    <property type="entry name" value="SOLUBLE LYTIC MUREIN TRANSGLYCOSYLASE-RELATED"/>
    <property type="match status" value="1"/>
</dbReference>
<dbReference type="RefSeq" id="WP_345212575.1">
    <property type="nucleotide sequence ID" value="NZ_BAABFT010000010.1"/>
</dbReference>
<comment type="similarity">
    <text evidence="1">Belongs to the transglycosylase Slt family.</text>
</comment>
<name>A0ABP8GW98_9SPHI</name>
<sequence>MKRLFTFFICLLLLQIAQANPTDSSRYALLKAYAPNNGAPTHDTIFVPVASQIIPPASHEYSIFKRRLDSIQKDVQLDYNEYVQSYIDNYARRRDDIASILGKSKYYFPIYEKAFRDAGIPEEIKFLSIVESELNPNAVSRVGATGPWQFMFATARLYGLNMDNYVDERRDPIQASYAAAAYLRDAYQDFGDWLLAIASYNCGKGAVTRAIEKAGANDFWSIRPYLPAETRGYVPAFIAMNYVMNYYKFHNITPQACNFSIKTDTVMVNKFVPLQGIAKILDIDVKEITLLNPAYKRMIVNGTTAAPRRLIIPQTAKENYSALYEALNGPGFSVPDAPRVQYASNTADDTKPERTPTSHKVRRGETLASIADKYGVEVQDLKVWNHLRSNKAVVGKVLRLSEGAEADEPAPRAKKIKEFITYKVKRGDTLSEIAAKFEGSSVEKIRDLNNLKKGRIQPGMKLKISGV</sequence>
<evidence type="ECO:0000313" key="4">
    <source>
        <dbReference type="EMBL" id="GAA4330872.1"/>
    </source>
</evidence>
<organism evidence="4 5">
    <name type="scientific">Mucilaginibacter gynuensis</name>
    <dbReference type="NCBI Taxonomy" id="1302236"/>
    <lineage>
        <taxon>Bacteria</taxon>
        <taxon>Pseudomonadati</taxon>
        <taxon>Bacteroidota</taxon>
        <taxon>Sphingobacteriia</taxon>
        <taxon>Sphingobacteriales</taxon>
        <taxon>Sphingobacteriaceae</taxon>
        <taxon>Mucilaginibacter</taxon>
    </lineage>
</organism>
<feature type="chain" id="PRO_5046534833" description="LysM domain-containing protein" evidence="2">
    <location>
        <begin position="20"/>
        <end position="467"/>
    </location>
</feature>
<dbReference type="PROSITE" id="PS51782">
    <property type="entry name" value="LYSM"/>
    <property type="match status" value="2"/>
</dbReference>
<feature type="signal peptide" evidence="2">
    <location>
        <begin position="1"/>
        <end position="19"/>
    </location>
</feature>
<comment type="caution">
    <text evidence="4">The sequence shown here is derived from an EMBL/GenBank/DDBJ whole genome shotgun (WGS) entry which is preliminary data.</text>
</comment>
<reference evidence="5" key="1">
    <citation type="journal article" date="2019" name="Int. J. Syst. Evol. Microbiol.">
        <title>The Global Catalogue of Microorganisms (GCM) 10K type strain sequencing project: providing services to taxonomists for standard genome sequencing and annotation.</title>
        <authorList>
            <consortium name="The Broad Institute Genomics Platform"/>
            <consortium name="The Broad Institute Genome Sequencing Center for Infectious Disease"/>
            <person name="Wu L."/>
            <person name="Ma J."/>
        </authorList>
    </citation>
    <scope>NUCLEOTIDE SEQUENCE [LARGE SCALE GENOMIC DNA]</scope>
    <source>
        <strain evidence="5">JCM 17705</strain>
    </source>
</reference>
<dbReference type="InterPro" id="IPR018392">
    <property type="entry name" value="LysM"/>
</dbReference>
<feature type="domain" description="LysM" evidence="3">
    <location>
        <begin position="357"/>
        <end position="400"/>
    </location>
</feature>
<dbReference type="Gene3D" id="3.10.350.10">
    <property type="entry name" value="LysM domain"/>
    <property type="match status" value="2"/>
</dbReference>
<feature type="domain" description="LysM" evidence="3">
    <location>
        <begin position="420"/>
        <end position="464"/>
    </location>
</feature>
<protein>
    <recommendedName>
        <fullName evidence="3">LysM domain-containing protein</fullName>
    </recommendedName>
</protein>
<dbReference type="EMBL" id="BAABFT010000010">
    <property type="protein sequence ID" value="GAA4330872.1"/>
    <property type="molecule type" value="Genomic_DNA"/>
</dbReference>
<evidence type="ECO:0000256" key="1">
    <source>
        <dbReference type="ARBA" id="ARBA00007734"/>
    </source>
</evidence>
<evidence type="ECO:0000256" key="2">
    <source>
        <dbReference type="SAM" id="SignalP"/>
    </source>
</evidence>
<dbReference type="InterPro" id="IPR008258">
    <property type="entry name" value="Transglycosylase_SLT_dom_1"/>
</dbReference>
<dbReference type="SMART" id="SM00257">
    <property type="entry name" value="LysM"/>
    <property type="match status" value="2"/>
</dbReference>
<dbReference type="CDD" id="cd16894">
    <property type="entry name" value="MltD-like"/>
    <property type="match status" value="1"/>
</dbReference>
<proteinExistence type="inferred from homology"/>
<dbReference type="PANTHER" id="PTHR37423:SF2">
    <property type="entry name" value="MEMBRANE-BOUND LYTIC MUREIN TRANSGLYCOSYLASE C"/>
    <property type="match status" value="1"/>
</dbReference>
<dbReference type="Pfam" id="PF01464">
    <property type="entry name" value="SLT"/>
    <property type="match status" value="1"/>
</dbReference>
<dbReference type="Proteomes" id="UP001500582">
    <property type="component" value="Unassembled WGS sequence"/>
</dbReference>
<gene>
    <name evidence="4" type="ORF">GCM10023149_36360</name>
</gene>
<dbReference type="CDD" id="cd00118">
    <property type="entry name" value="LysM"/>
    <property type="match status" value="2"/>
</dbReference>
<dbReference type="Gene3D" id="1.10.530.10">
    <property type="match status" value="1"/>
</dbReference>
<evidence type="ECO:0000259" key="3">
    <source>
        <dbReference type="PROSITE" id="PS51782"/>
    </source>
</evidence>
<evidence type="ECO:0000313" key="5">
    <source>
        <dbReference type="Proteomes" id="UP001500582"/>
    </source>
</evidence>
<dbReference type="InterPro" id="IPR036779">
    <property type="entry name" value="LysM_dom_sf"/>
</dbReference>
<dbReference type="SUPFAM" id="SSF54106">
    <property type="entry name" value="LysM domain"/>
    <property type="match status" value="2"/>
</dbReference>
<dbReference type="SUPFAM" id="SSF53955">
    <property type="entry name" value="Lysozyme-like"/>
    <property type="match status" value="1"/>
</dbReference>
<keyword evidence="2" id="KW-0732">Signal</keyword>
<dbReference type="Pfam" id="PF01476">
    <property type="entry name" value="LysM"/>
    <property type="match status" value="2"/>
</dbReference>